<proteinExistence type="predicted"/>
<evidence type="ECO:0000313" key="2">
    <source>
        <dbReference type="Proteomes" id="UP000199452"/>
    </source>
</evidence>
<gene>
    <name evidence="1" type="ORF">SAMN05216323_102240</name>
</gene>
<sequence length="34" mass="4091">MKFICPLVAVEDMDRAHKFYEEDITVEGNFRWSL</sequence>
<dbReference type="AlphaFoldDB" id="A0A1G6K0J7"/>
<evidence type="ECO:0000313" key="1">
    <source>
        <dbReference type="EMBL" id="SDC24453.1"/>
    </source>
</evidence>
<dbReference type="EMBL" id="FMYP01000022">
    <property type="protein sequence ID" value="SDC24453.1"/>
    <property type="molecule type" value="Genomic_DNA"/>
</dbReference>
<reference evidence="1 2" key="1">
    <citation type="submission" date="2016-09" db="EMBL/GenBank/DDBJ databases">
        <authorList>
            <person name="Capua I."/>
            <person name="De Benedictis P."/>
            <person name="Joannis T."/>
            <person name="Lombin L.H."/>
            <person name="Cattoli G."/>
        </authorList>
    </citation>
    <scope>NUCLEOTIDE SEQUENCE [LARGE SCALE GENOMIC DNA]</scope>
    <source>
        <strain evidence="1 2">A7P-90m</strain>
    </source>
</reference>
<dbReference type="Proteomes" id="UP000199452">
    <property type="component" value="Unassembled WGS sequence"/>
</dbReference>
<protein>
    <submittedName>
        <fullName evidence="1">Uncharacterized protein</fullName>
    </submittedName>
</protein>
<keyword evidence="2" id="KW-1185">Reference proteome</keyword>
<name>A0A1G6K0J7_9BACT</name>
<organism evidence="1 2">
    <name type="scientific">Williamwhitmania taraxaci</name>
    <dbReference type="NCBI Taxonomy" id="1640674"/>
    <lineage>
        <taxon>Bacteria</taxon>
        <taxon>Pseudomonadati</taxon>
        <taxon>Bacteroidota</taxon>
        <taxon>Bacteroidia</taxon>
        <taxon>Bacteroidales</taxon>
        <taxon>Williamwhitmaniaceae</taxon>
        <taxon>Williamwhitmania</taxon>
    </lineage>
</organism>
<accession>A0A1G6K0J7</accession>
<dbReference type="STRING" id="1640674.SAMN05216323_102240"/>